<feature type="compositionally biased region" description="Acidic residues" evidence="1">
    <location>
        <begin position="1"/>
        <end position="12"/>
    </location>
</feature>
<gene>
    <name evidence="2" type="ORF">LTR16_010399</name>
</gene>
<comment type="caution">
    <text evidence="2">The sequence shown here is derived from an EMBL/GenBank/DDBJ whole genome shotgun (WGS) entry which is preliminary data.</text>
</comment>
<keyword evidence="3" id="KW-1185">Reference proteome</keyword>
<name>A0ABR0M211_9PEZI</name>
<organism evidence="2 3">
    <name type="scientific">Cryomyces antarcticus</name>
    <dbReference type="NCBI Taxonomy" id="329879"/>
    <lineage>
        <taxon>Eukaryota</taxon>
        <taxon>Fungi</taxon>
        <taxon>Dikarya</taxon>
        <taxon>Ascomycota</taxon>
        <taxon>Pezizomycotina</taxon>
        <taxon>Dothideomycetes</taxon>
        <taxon>Dothideomycetes incertae sedis</taxon>
        <taxon>Cryomyces</taxon>
    </lineage>
</organism>
<proteinExistence type="predicted"/>
<dbReference type="Proteomes" id="UP001357485">
    <property type="component" value="Unassembled WGS sequence"/>
</dbReference>
<feature type="compositionally biased region" description="Polar residues" evidence="1">
    <location>
        <begin position="47"/>
        <end position="59"/>
    </location>
</feature>
<reference evidence="2 3" key="1">
    <citation type="submission" date="2023-08" db="EMBL/GenBank/DDBJ databases">
        <title>Black Yeasts Isolated from many extreme environments.</title>
        <authorList>
            <person name="Coleine C."/>
            <person name="Stajich J.E."/>
            <person name="Selbmann L."/>
        </authorList>
    </citation>
    <scope>NUCLEOTIDE SEQUENCE [LARGE SCALE GENOMIC DNA]</scope>
    <source>
        <strain evidence="2 3">CCFEE 536</strain>
    </source>
</reference>
<evidence type="ECO:0000313" key="2">
    <source>
        <dbReference type="EMBL" id="KAK5276992.1"/>
    </source>
</evidence>
<feature type="region of interest" description="Disordered" evidence="1">
    <location>
        <begin position="1"/>
        <end position="59"/>
    </location>
</feature>
<evidence type="ECO:0000313" key="3">
    <source>
        <dbReference type="Proteomes" id="UP001357485"/>
    </source>
</evidence>
<dbReference type="EMBL" id="JAVRRA010002948">
    <property type="protein sequence ID" value="KAK5276992.1"/>
    <property type="molecule type" value="Genomic_DNA"/>
</dbReference>
<sequence>MVIQVDADETDENSAVRVPSFAAEERKPMNRHKSPDAGAEKRPSPGTRPTSITGLQTSAVSGSLPLMPCMQLHTAGKPAAGYVSLGP</sequence>
<evidence type="ECO:0000256" key="1">
    <source>
        <dbReference type="SAM" id="MobiDB-lite"/>
    </source>
</evidence>
<protein>
    <submittedName>
        <fullName evidence="2">Uncharacterized protein</fullName>
    </submittedName>
</protein>
<accession>A0ABR0M211</accession>
<feature type="compositionally biased region" description="Basic and acidic residues" evidence="1">
    <location>
        <begin position="23"/>
        <end position="43"/>
    </location>
</feature>